<dbReference type="AlphaFoldDB" id="A0A6L2JJP6"/>
<dbReference type="InterPro" id="IPR013103">
    <property type="entry name" value="RVT_2"/>
</dbReference>
<keyword evidence="1" id="KW-0064">Aspartyl protease</keyword>
<dbReference type="GO" id="GO:0003676">
    <property type="term" value="F:nucleic acid binding"/>
    <property type="evidence" value="ECO:0007669"/>
    <property type="project" value="InterPro"/>
</dbReference>
<dbReference type="PANTHER" id="PTHR11439:SF495">
    <property type="entry name" value="REVERSE TRANSCRIPTASE, RNA-DEPENDENT DNA POLYMERASE-RELATED"/>
    <property type="match status" value="1"/>
</dbReference>
<dbReference type="InterPro" id="IPR001584">
    <property type="entry name" value="Integrase_cat-core"/>
</dbReference>
<sequence length="1001" mass="113496">MFDCDEMFTSKSDDSLPGSPIYDRYHSGDGYHVVPPPYTGTFMPPKPDLVFHDAPNVNETDHTAFNDELSPTKPANDMSHTHRPSAPIIKDWVSDSDDDSEAEITHNALSFVQPTEQVKTPRSSETSILASNHKTALPKPKSNGKRRNRKACFVCKSLDHLIKDCDFYEKKMAQTPVRNHAQRGNHQQYARMTLLNSQRHVAKTIVTKTHLPPRRNINHSLFPKASIFPPKVTAAKAPVGNPQHALKDKGVIDSGCSRHMIGDMSYLSDFEELNGGYVTFGGNPKGGTISGKGKIRIGKLDFDDVYFVKELKFNLFSVSQMCDKKNSILFTDTECLVLSPEFKLPDANQVFLRVRRENNMYNVDLKNIVPSRDLTCLFAKATIDESNNGTEFKNNDLNQFYGIKRIKREFSVPRTPQQNGIAERKNRTLIEAARTMLPDSLLPIPFWTEAVNTACYNTDDDAAFRGKKPEFEGRKPESEVHVSPSSSAQLKKHGNKTKREAKGKSPVESLTGYRNLSTEFEDFSDNSINKVNATNSLVPAVGKISTNSTNTLVLLVLQMLLSMTRVDKDQGGLSQINDDDFHTRMFACLLSQEEPKRVHQALEDSSWIEAMHEELLQFKMQKVWVLVDLPNDKRAIGHTQDEGIDYEEVFAPVARIEAIRLFLAYASLMGFMVYQMDVKSAFLYGTIEEEVYVCQPLRFEDPDYPDKVYKVVKKPDGTFISQDKYVAEILRKFGLTDRKSVSTPIDTEKPLLKDPNSEDVDVHTYRSMIGSLMYLTSLRPNIMFAVCACAHFKVTPKASHLHAVKRIFRYLKGEPHLGLWYPKDSLFNLVAYSDSDYAGASLDRKSTTGGWHTQEEGIDYEEVFAPVARIEAIRLFLAYASFMGFMVYQMDVKSAFLYGTIEEEVYVCQPSGFEDPDYPDKVYKVVKALYGLHQAPRAWYKTLANYLLENGFQRGKIDQTLFIKRQKGNILLVQIYVNDIIFGSTNKDLCKAFEKLMKDKF</sequence>
<dbReference type="InterPro" id="IPR043502">
    <property type="entry name" value="DNA/RNA_pol_sf"/>
</dbReference>
<dbReference type="EMBL" id="BKCJ010000907">
    <property type="protein sequence ID" value="GEU37261.1"/>
    <property type="molecule type" value="Genomic_DNA"/>
</dbReference>
<dbReference type="PROSITE" id="PS50994">
    <property type="entry name" value="INTEGRASE"/>
    <property type="match status" value="1"/>
</dbReference>
<dbReference type="GO" id="GO:0004190">
    <property type="term" value="F:aspartic-type endopeptidase activity"/>
    <property type="evidence" value="ECO:0007669"/>
    <property type="project" value="UniProtKB-KW"/>
</dbReference>
<feature type="region of interest" description="Disordered" evidence="2">
    <location>
        <begin position="1"/>
        <end position="21"/>
    </location>
</feature>
<proteinExistence type="predicted"/>
<dbReference type="SUPFAM" id="SSF56672">
    <property type="entry name" value="DNA/RNA polymerases"/>
    <property type="match status" value="1"/>
</dbReference>
<feature type="domain" description="Integrase catalytic" evidence="3">
    <location>
        <begin position="386"/>
        <end position="484"/>
    </location>
</feature>
<dbReference type="PANTHER" id="PTHR11439">
    <property type="entry name" value="GAG-POL-RELATED RETROTRANSPOSON"/>
    <property type="match status" value="1"/>
</dbReference>
<keyword evidence="1" id="KW-0645">Protease</keyword>
<comment type="caution">
    <text evidence="4">The sequence shown here is derived from an EMBL/GenBank/DDBJ whole genome shotgun (WGS) entry which is preliminary data.</text>
</comment>
<protein>
    <submittedName>
        <fullName evidence="4">Putative ribonuclease H-like domain-containing protein</fullName>
    </submittedName>
</protein>
<dbReference type="Pfam" id="PF07727">
    <property type="entry name" value="RVT_2"/>
    <property type="match status" value="2"/>
</dbReference>
<dbReference type="SUPFAM" id="SSF53098">
    <property type="entry name" value="Ribonuclease H-like"/>
    <property type="match status" value="1"/>
</dbReference>
<evidence type="ECO:0000256" key="1">
    <source>
        <dbReference type="ARBA" id="ARBA00022750"/>
    </source>
</evidence>
<name>A0A6L2JJP6_TANCI</name>
<dbReference type="InterPro" id="IPR036397">
    <property type="entry name" value="RNaseH_sf"/>
</dbReference>
<accession>A0A6L2JJP6</accession>
<evidence type="ECO:0000313" key="4">
    <source>
        <dbReference type="EMBL" id="GEU37261.1"/>
    </source>
</evidence>
<evidence type="ECO:0000259" key="3">
    <source>
        <dbReference type="PROSITE" id="PS50994"/>
    </source>
</evidence>
<dbReference type="Pfam" id="PF22936">
    <property type="entry name" value="Pol_BBD"/>
    <property type="match status" value="1"/>
</dbReference>
<dbReference type="GO" id="GO:0015074">
    <property type="term" value="P:DNA integration"/>
    <property type="evidence" value="ECO:0007669"/>
    <property type="project" value="InterPro"/>
</dbReference>
<keyword evidence="1" id="KW-0378">Hydrolase</keyword>
<dbReference type="InterPro" id="IPR012337">
    <property type="entry name" value="RNaseH-like_sf"/>
</dbReference>
<dbReference type="InterPro" id="IPR054722">
    <property type="entry name" value="PolX-like_BBD"/>
</dbReference>
<feature type="region of interest" description="Disordered" evidence="2">
    <location>
        <begin position="466"/>
        <end position="509"/>
    </location>
</feature>
<gene>
    <name evidence="4" type="ORF">Tci_009239</name>
</gene>
<reference evidence="4" key="1">
    <citation type="journal article" date="2019" name="Sci. Rep.">
        <title>Draft genome of Tanacetum cinerariifolium, the natural source of mosquito coil.</title>
        <authorList>
            <person name="Yamashiro T."/>
            <person name="Shiraishi A."/>
            <person name="Satake H."/>
            <person name="Nakayama K."/>
        </authorList>
    </citation>
    <scope>NUCLEOTIDE SEQUENCE</scope>
</reference>
<dbReference type="Gene3D" id="3.30.420.10">
    <property type="entry name" value="Ribonuclease H-like superfamily/Ribonuclease H"/>
    <property type="match status" value="1"/>
</dbReference>
<feature type="compositionally biased region" description="Basic and acidic residues" evidence="2">
    <location>
        <begin position="466"/>
        <end position="480"/>
    </location>
</feature>
<evidence type="ECO:0000256" key="2">
    <source>
        <dbReference type="SAM" id="MobiDB-lite"/>
    </source>
</evidence>
<organism evidence="4">
    <name type="scientific">Tanacetum cinerariifolium</name>
    <name type="common">Dalmatian daisy</name>
    <name type="synonym">Chrysanthemum cinerariifolium</name>
    <dbReference type="NCBI Taxonomy" id="118510"/>
    <lineage>
        <taxon>Eukaryota</taxon>
        <taxon>Viridiplantae</taxon>
        <taxon>Streptophyta</taxon>
        <taxon>Embryophyta</taxon>
        <taxon>Tracheophyta</taxon>
        <taxon>Spermatophyta</taxon>
        <taxon>Magnoliopsida</taxon>
        <taxon>eudicotyledons</taxon>
        <taxon>Gunneridae</taxon>
        <taxon>Pentapetalae</taxon>
        <taxon>asterids</taxon>
        <taxon>campanulids</taxon>
        <taxon>Asterales</taxon>
        <taxon>Asteraceae</taxon>
        <taxon>Asteroideae</taxon>
        <taxon>Anthemideae</taxon>
        <taxon>Anthemidinae</taxon>
        <taxon>Tanacetum</taxon>
    </lineage>
</organism>